<sequence length="124" mass="13267">RPDFFLGFEALIRSVMKFSASVTVLERSTALWIARMTGSMAETQSRTADVRTSGFDLHKTLVSSSRSRMESEADPVGHGGDGELGQDEADHGVDHGGGVADAEGLLDHVVGNELVDVLEEAHEV</sequence>
<dbReference type="EMBL" id="BKCJ011313316">
    <property type="protein sequence ID" value="GFD19278.1"/>
    <property type="molecule type" value="Genomic_DNA"/>
</dbReference>
<feature type="non-terminal residue" evidence="2">
    <location>
        <position position="124"/>
    </location>
</feature>
<feature type="region of interest" description="Disordered" evidence="1">
    <location>
        <begin position="62"/>
        <end position="98"/>
    </location>
</feature>
<accession>A0A699UDI2</accession>
<feature type="non-terminal residue" evidence="2">
    <location>
        <position position="1"/>
    </location>
</feature>
<evidence type="ECO:0000313" key="2">
    <source>
        <dbReference type="EMBL" id="GFD19278.1"/>
    </source>
</evidence>
<comment type="caution">
    <text evidence="2">The sequence shown here is derived from an EMBL/GenBank/DDBJ whole genome shotgun (WGS) entry which is preliminary data.</text>
</comment>
<protein>
    <submittedName>
        <fullName evidence="2">Uncharacterized protein</fullName>
    </submittedName>
</protein>
<name>A0A699UDI2_TANCI</name>
<gene>
    <name evidence="2" type="ORF">Tci_891247</name>
</gene>
<organism evidence="2">
    <name type="scientific">Tanacetum cinerariifolium</name>
    <name type="common">Dalmatian daisy</name>
    <name type="synonym">Chrysanthemum cinerariifolium</name>
    <dbReference type="NCBI Taxonomy" id="118510"/>
    <lineage>
        <taxon>Eukaryota</taxon>
        <taxon>Viridiplantae</taxon>
        <taxon>Streptophyta</taxon>
        <taxon>Embryophyta</taxon>
        <taxon>Tracheophyta</taxon>
        <taxon>Spermatophyta</taxon>
        <taxon>Magnoliopsida</taxon>
        <taxon>eudicotyledons</taxon>
        <taxon>Gunneridae</taxon>
        <taxon>Pentapetalae</taxon>
        <taxon>asterids</taxon>
        <taxon>campanulids</taxon>
        <taxon>Asterales</taxon>
        <taxon>Asteraceae</taxon>
        <taxon>Asteroideae</taxon>
        <taxon>Anthemideae</taxon>
        <taxon>Anthemidinae</taxon>
        <taxon>Tanacetum</taxon>
    </lineage>
</organism>
<evidence type="ECO:0000256" key="1">
    <source>
        <dbReference type="SAM" id="MobiDB-lite"/>
    </source>
</evidence>
<proteinExistence type="predicted"/>
<dbReference type="AlphaFoldDB" id="A0A699UDI2"/>
<reference evidence="2" key="1">
    <citation type="journal article" date="2019" name="Sci. Rep.">
        <title>Draft genome of Tanacetum cinerariifolium, the natural source of mosquito coil.</title>
        <authorList>
            <person name="Yamashiro T."/>
            <person name="Shiraishi A."/>
            <person name="Satake H."/>
            <person name="Nakayama K."/>
        </authorList>
    </citation>
    <scope>NUCLEOTIDE SEQUENCE</scope>
</reference>